<protein>
    <recommendedName>
        <fullName evidence="3">NERD domain-containing protein</fullName>
    </recommendedName>
</protein>
<dbReference type="Proteomes" id="UP001328733">
    <property type="component" value="Unassembled WGS sequence"/>
</dbReference>
<proteinExistence type="predicted"/>
<dbReference type="RefSeq" id="WP_332867800.1">
    <property type="nucleotide sequence ID" value="NZ_JBAFSM010000092.1"/>
</dbReference>
<evidence type="ECO:0008006" key="3">
    <source>
        <dbReference type="Google" id="ProtNLM"/>
    </source>
</evidence>
<accession>A0AAW9R061</accession>
<name>A0AAW9R061_9CHRO</name>
<keyword evidence="2" id="KW-1185">Reference proteome</keyword>
<gene>
    <name evidence="1" type="ORF">V0288_24610</name>
</gene>
<evidence type="ECO:0000313" key="1">
    <source>
        <dbReference type="EMBL" id="MEG3440332.1"/>
    </source>
</evidence>
<organism evidence="1 2">
    <name type="scientific">Pannus brasiliensis CCIBt3594</name>
    <dbReference type="NCBI Taxonomy" id="1427578"/>
    <lineage>
        <taxon>Bacteria</taxon>
        <taxon>Bacillati</taxon>
        <taxon>Cyanobacteriota</taxon>
        <taxon>Cyanophyceae</taxon>
        <taxon>Oscillatoriophycideae</taxon>
        <taxon>Chroococcales</taxon>
        <taxon>Microcystaceae</taxon>
        <taxon>Pannus</taxon>
    </lineage>
</organism>
<dbReference type="EMBL" id="JBAFSM010000092">
    <property type="protein sequence ID" value="MEG3440332.1"/>
    <property type="molecule type" value="Genomic_DNA"/>
</dbReference>
<dbReference type="AlphaFoldDB" id="A0AAW9R061"/>
<sequence length="176" mass="20518">MRDEFLDLAKSLNLDHKYGSIESTDIDLALIDRQEKICIVMELKWFIYPADIRECHDRSKELSKGVQQALKIQNAYKKSNKKLIESVLNIDTTYNFITIVVSKNWIGHFDIQNPEVPIIKASDLIEKIKSFKSLQKTAEWLKERAYLPKYGKDFKIITVDIELGGWHSNWYGVKPI</sequence>
<evidence type="ECO:0000313" key="2">
    <source>
        <dbReference type="Proteomes" id="UP001328733"/>
    </source>
</evidence>
<comment type="caution">
    <text evidence="1">The sequence shown here is derived from an EMBL/GenBank/DDBJ whole genome shotgun (WGS) entry which is preliminary data.</text>
</comment>
<reference evidence="1 2" key="1">
    <citation type="submission" date="2024-01" db="EMBL/GenBank/DDBJ databases">
        <title>Genomic insights into the taxonomy and metabolism of the cyanobacterium Pannus brasiliensis CCIBt3594.</title>
        <authorList>
            <person name="Machado M."/>
            <person name="Botero N.B."/>
            <person name="Andreote A.P.D."/>
            <person name="Feitosa A.M.T."/>
            <person name="Popin R."/>
            <person name="Sivonen K."/>
            <person name="Fiore M.F."/>
        </authorList>
    </citation>
    <scope>NUCLEOTIDE SEQUENCE [LARGE SCALE GENOMIC DNA]</scope>
    <source>
        <strain evidence="1 2">CCIBt3594</strain>
    </source>
</reference>